<accession>A0A834H1C1</accession>
<protein>
    <recommendedName>
        <fullName evidence="2">F-box associated beta-propeller type 3 domain-containing protein</fullName>
    </recommendedName>
</protein>
<feature type="domain" description="F-box associated beta-propeller type 3" evidence="2">
    <location>
        <begin position="92"/>
        <end position="342"/>
    </location>
</feature>
<dbReference type="Proteomes" id="UP000626092">
    <property type="component" value="Unassembled WGS sequence"/>
</dbReference>
<dbReference type="InterPro" id="IPR013187">
    <property type="entry name" value="F-box-assoc_dom_typ3"/>
</dbReference>
<organism evidence="3 4">
    <name type="scientific">Rhododendron simsii</name>
    <name type="common">Sims's rhododendron</name>
    <dbReference type="NCBI Taxonomy" id="118357"/>
    <lineage>
        <taxon>Eukaryota</taxon>
        <taxon>Viridiplantae</taxon>
        <taxon>Streptophyta</taxon>
        <taxon>Embryophyta</taxon>
        <taxon>Tracheophyta</taxon>
        <taxon>Spermatophyta</taxon>
        <taxon>Magnoliopsida</taxon>
        <taxon>eudicotyledons</taxon>
        <taxon>Gunneridae</taxon>
        <taxon>Pentapetalae</taxon>
        <taxon>asterids</taxon>
        <taxon>Ericales</taxon>
        <taxon>Ericaceae</taxon>
        <taxon>Ericoideae</taxon>
        <taxon>Rhodoreae</taxon>
        <taxon>Rhododendron</taxon>
    </lineage>
</organism>
<dbReference type="PANTHER" id="PTHR31111">
    <property type="entry name" value="BNAA05G37150D PROTEIN-RELATED"/>
    <property type="match status" value="1"/>
</dbReference>
<dbReference type="SUPFAM" id="SSF50965">
    <property type="entry name" value="Galactose oxidase, central domain"/>
    <property type="match status" value="1"/>
</dbReference>
<dbReference type="InterPro" id="IPR017451">
    <property type="entry name" value="F-box-assoc_interact_dom"/>
</dbReference>
<dbReference type="OrthoDB" id="610337at2759"/>
<dbReference type="AlphaFoldDB" id="A0A834H1C1"/>
<sequence length="415" mass="47600">MYPSSRKRRAETQIINQENEPDETQEEDETEEVQEEDPQMIDTIPDLPTHIVCLLVKPITERYQSRKLNLIDLRIAIYGRPRESRIKLVPKINLPKDPKIAFNIVNSCNGFLCLSEPITDDSIYVCNPILGEYITLPKCSSGKTVSSCAFGFSPVTDQYKVVRSFCNGDYREVEIYTLGEGFWRNIGNDPYGVKPRFDSSFDTFVSGSLHWFAFHYRNPDLINCFDFTSEQFRAVPGPSGFCGSQKEYMRLGVLQGCLSICDFSDGDHVDIWLMKDYGVKQSWSKDFYIVKMINETEIYDYYEPIMVLESGLILMLVNEDSLLVYDPGLEHYEDVHIYGIASMFRGIAHVPSLVSLGDVARGENLKEALEFLVSYMLGQKASRPHAFWSRSVKQISGSVIRQLRNQWLINKKIKE</sequence>
<reference evidence="3" key="1">
    <citation type="submission" date="2019-11" db="EMBL/GenBank/DDBJ databases">
        <authorList>
            <person name="Liu Y."/>
            <person name="Hou J."/>
            <person name="Li T.-Q."/>
            <person name="Guan C.-H."/>
            <person name="Wu X."/>
            <person name="Wu H.-Z."/>
            <person name="Ling F."/>
            <person name="Zhang R."/>
            <person name="Shi X.-G."/>
            <person name="Ren J.-P."/>
            <person name="Chen E.-F."/>
            <person name="Sun J.-M."/>
        </authorList>
    </citation>
    <scope>NUCLEOTIDE SEQUENCE</scope>
    <source>
        <strain evidence="3">Adult_tree_wgs_1</strain>
        <tissue evidence="3">Leaves</tissue>
    </source>
</reference>
<gene>
    <name evidence="3" type="ORF">RHSIM_Rhsim04G0040800</name>
</gene>
<feature type="compositionally biased region" description="Acidic residues" evidence="1">
    <location>
        <begin position="19"/>
        <end position="38"/>
    </location>
</feature>
<dbReference type="Pfam" id="PF08268">
    <property type="entry name" value="FBA_3"/>
    <property type="match status" value="1"/>
</dbReference>
<evidence type="ECO:0000313" key="4">
    <source>
        <dbReference type="Proteomes" id="UP000626092"/>
    </source>
</evidence>
<dbReference type="EMBL" id="WJXA01000004">
    <property type="protein sequence ID" value="KAF7145770.1"/>
    <property type="molecule type" value="Genomic_DNA"/>
</dbReference>
<dbReference type="NCBIfam" id="TIGR01640">
    <property type="entry name" value="F_box_assoc_1"/>
    <property type="match status" value="1"/>
</dbReference>
<dbReference type="InterPro" id="IPR011043">
    <property type="entry name" value="Gal_Oxase/kelch_b-propeller"/>
</dbReference>
<evidence type="ECO:0000259" key="2">
    <source>
        <dbReference type="Pfam" id="PF08268"/>
    </source>
</evidence>
<evidence type="ECO:0000256" key="1">
    <source>
        <dbReference type="SAM" id="MobiDB-lite"/>
    </source>
</evidence>
<evidence type="ECO:0000313" key="3">
    <source>
        <dbReference type="EMBL" id="KAF7145770.1"/>
    </source>
</evidence>
<proteinExistence type="predicted"/>
<name>A0A834H1C1_RHOSS</name>
<keyword evidence="4" id="KW-1185">Reference proteome</keyword>
<dbReference type="PANTHER" id="PTHR31111:SF136">
    <property type="entry name" value="F-BOX ASSOCIATED DOMAIN-CONTAINING PROTEIN"/>
    <property type="match status" value="1"/>
</dbReference>
<feature type="region of interest" description="Disordered" evidence="1">
    <location>
        <begin position="1"/>
        <end position="38"/>
    </location>
</feature>
<comment type="caution">
    <text evidence="3">The sequence shown here is derived from an EMBL/GenBank/DDBJ whole genome shotgun (WGS) entry which is preliminary data.</text>
</comment>